<dbReference type="SUPFAM" id="SSF57903">
    <property type="entry name" value="FYVE/PHD zinc finger"/>
    <property type="match status" value="1"/>
</dbReference>
<feature type="compositionally biased region" description="Low complexity" evidence="7">
    <location>
        <begin position="506"/>
        <end position="522"/>
    </location>
</feature>
<evidence type="ECO:0000256" key="7">
    <source>
        <dbReference type="SAM" id="MobiDB-lite"/>
    </source>
</evidence>
<accession>A0A9P6UEH2</accession>
<dbReference type="InterPro" id="IPR001965">
    <property type="entry name" value="Znf_PHD"/>
</dbReference>
<gene>
    <name evidence="9" type="ORF">BGZ97_006739</name>
</gene>
<keyword evidence="10" id="KW-1185">Reference proteome</keyword>
<dbReference type="OrthoDB" id="436852at2759"/>
<feature type="region of interest" description="Disordered" evidence="7">
    <location>
        <begin position="300"/>
        <end position="348"/>
    </location>
</feature>
<feature type="compositionally biased region" description="Polar residues" evidence="7">
    <location>
        <begin position="493"/>
        <end position="505"/>
    </location>
</feature>
<feature type="region of interest" description="Disordered" evidence="7">
    <location>
        <begin position="413"/>
        <end position="457"/>
    </location>
</feature>
<comment type="subcellular location">
    <subcellularLocation>
        <location evidence="1">Nucleus</location>
    </subcellularLocation>
</comment>
<keyword evidence="4" id="KW-0862">Zinc</keyword>
<sequence>MLGSDSGSSDLSEASSLSSDNSSGSEADIKVAPHQQHRPPKQNRVIPPLHRPSVLAAPSIAPSTTVPFPRPLPPSGFQQHNPVAQQGPERPIQSKYHSSSSSSGSDSGSGSGNSSGEESTDLDDDGNHGQGKRPPQHIRASNKYPSKAALLHQQQSRKDATAKKLKHDKNAPISLSDSLPVYSQEIMDGSMMATVAVRHGATVPGRGRGRGRGRAPLAGHGSRKHDTSGATVIDFNACSPPPEDPVPPTPVQPIQRVQPIQPIQTIQPSQPTQHIQHIQHLQRIQPVQPVQPVQHIPAPAPVVSVTPTPIAPAPARKKKDPPTERSTTKVTKTGSGSKPKSGAKKVGRPKTISKDVYCICRGPYDGVEFMIACDRCEEWFHGRCIDMKPQEAKKSNHYYCDTCQRIRRMLGVTSAPQEPITPPKPKAPQKKSADKRAEKQSKKADGTIPKLKLKTSAGTAQAYNSGSSYYPVDNTLAGGVHSASNVYRVSEPAQVQAQQSFPAKQSSPHSSKVPKSKPTVVHQDQPAIHSAHLGQTSNPMSQ</sequence>
<dbReference type="GO" id="GO:0008270">
    <property type="term" value="F:zinc ion binding"/>
    <property type="evidence" value="ECO:0007669"/>
    <property type="project" value="UniProtKB-KW"/>
</dbReference>
<dbReference type="InterPro" id="IPR019786">
    <property type="entry name" value="Zinc_finger_PHD-type_CS"/>
</dbReference>
<dbReference type="PANTHER" id="PTHR46174:SF1">
    <property type="entry name" value="CXXC-TYPE ZINC FINGER PROTEIN 1"/>
    <property type="match status" value="1"/>
</dbReference>
<feature type="compositionally biased region" description="Basic and acidic residues" evidence="7">
    <location>
        <begin position="431"/>
        <end position="445"/>
    </location>
</feature>
<comment type="caution">
    <text evidence="9">The sequence shown here is derived from an EMBL/GenBank/DDBJ whole genome shotgun (WGS) entry which is preliminary data.</text>
</comment>
<protein>
    <recommendedName>
        <fullName evidence="8">PHD-type domain-containing protein</fullName>
    </recommendedName>
</protein>
<dbReference type="InterPro" id="IPR019787">
    <property type="entry name" value="Znf_PHD-finger"/>
</dbReference>
<keyword evidence="5" id="KW-0539">Nucleus</keyword>
<evidence type="ECO:0000259" key="8">
    <source>
        <dbReference type="PROSITE" id="PS50016"/>
    </source>
</evidence>
<dbReference type="EMBL" id="JAAAIN010002998">
    <property type="protein sequence ID" value="KAG0288515.1"/>
    <property type="molecule type" value="Genomic_DNA"/>
</dbReference>
<evidence type="ECO:0000256" key="4">
    <source>
        <dbReference type="ARBA" id="ARBA00022833"/>
    </source>
</evidence>
<feature type="compositionally biased region" description="Low complexity" evidence="7">
    <location>
        <begin position="328"/>
        <end position="340"/>
    </location>
</feature>
<dbReference type="GO" id="GO:0048188">
    <property type="term" value="C:Set1C/COMPASS complex"/>
    <property type="evidence" value="ECO:0007669"/>
    <property type="project" value="InterPro"/>
</dbReference>
<dbReference type="SMART" id="SM00249">
    <property type="entry name" value="PHD"/>
    <property type="match status" value="1"/>
</dbReference>
<dbReference type="InterPro" id="IPR037869">
    <property type="entry name" value="Spp1/CFP1"/>
</dbReference>
<name>A0A9P6UEH2_9FUNG</name>
<evidence type="ECO:0000256" key="5">
    <source>
        <dbReference type="ARBA" id="ARBA00023242"/>
    </source>
</evidence>
<dbReference type="InterPro" id="IPR013083">
    <property type="entry name" value="Znf_RING/FYVE/PHD"/>
</dbReference>
<dbReference type="PROSITE" id="PS50016">
    <property type="entry name" value="ZF_PHD_2"/>
    <property type="match status" value="1"/>
</dbReference>
<feature type="domain" description="PHD-type" evidence="8">
    <location>
        <begin position="355"/>
        <end position="406"/>
    </location>
</feature>
<feature type="region of interest" description="Disordered" evidence="7">
    <location>
        <begin position="1"/>
        <end position="175"/>
    </location>
</feature>
<dbReference type="PANTHER" id="PTHR46174">
    <property type="entry name" value="CXXC-TYPE ZINC FINGER PROTEIN 1"/>
    <property type="match status" value="1"/>
</dbReference>
<feature type="compositionally biased region" description="Polar residues" evidence="7">
    <location>
        <begin position="533"/>
        <end position="542"/>
    </location>
</feature>
<reference evidence="9" key="1">
    <citation type="journal article" date="2020" name="Fungal Divers.">
        <title>Resolving the Mortierellaceae phylogeny through synthesis of multi-gene phylogenetics and phylogenomics.</title>
        <authorList>
            <person name="Vandepol N."/>
            <person name="Liber J."/>
            <person name="Desiro A."/>
            <person name="Na H."/>
            <person name="Kennedy M."/>
            <person name="Barry K."/>
            <person name="Grigoriev I.V."/>
            <person name="Miller A.N."/>
            <person name="O'Donnell K."/>
            <person name="Stajich J.E."/>
            <person name="Bonito G."/>
        </authorList>
    </citation>
    <scope>NUCLEOTIDE SEQUENCE</scope>
    <source>
        <strain evidence="9">NVP60</strain>
    </source>
</reference>
<evidence type="ECO:0000256" key="1">
    <source>
        <dbReference type="ARBA" id="ARBA00004123"/>
    </source>
</evidence>
<organism evidence="9 10">
    <name type="scientific">Linnemannia gamsii</name>
    <dbReference type="NCBI Taxonomy" id="64522"/>
    <lineage>
        <taxon>Eukaryota</taxon>
        <taxon>Fungi</taxon>
        <taxon>Fungi incertae sedis</taxon>
        <taxon>Mucoromycota</taxon>
        <taxon>Mortierellomycotina</taxon>
        <taxon>Mortierellomycetes</taxon>
        <taxon>Mortierellales</taxon>
        <taxon>Mortierellaceae</taxon>
        <taxon>Linnemannia</taxon>
    </lineage>
</organism>
<feature type="compositionally biased region" description="Low complexity" evidence="7">
    <location>
        <begin position="1"/>
        <end position="25"/>
    </location>
</feature>
<proteinExistence type="predicted"/>
<dbReference type="AlphaFoldDB" id="A0A9P6UEH2"/>
<evidence type="ECO:0000256" key="6">
    <source>
        <dbReference type="PROSITE-ProRule" id="PRU00146"/>
    </source>
</evidence>
<dbReference type="PROSITE" id="PS01359">
    <property type="entry name" value="ZF_PHD_1"/>
    <property type="match status" value="1"/>
</dbReference>
<keyword evidence="2" id="KW-0479">Metal-binding</keyword>
<dbReference type="GO" id="GO:0045893">
    <property type="term" value="P:positive regulation of DNA-templated transcription"/>
    <property type="evidence" value="ECO:0007669"/>
    <property type="project" value="TreeGrafter"/>
</dbReference>
<dbReference type="Pfam" id="PF00628">
    <property type="entry name" value="PHD"/>
    <property type="match status" value="1"/>
</dbReference>
<keyword evidence="3 6" id="KW-0863">Zinc-finger</keyword>
<dbReference type="Gene3D" id="3.30.40.10">
    <property type="entry name" value="Zinc/RING finger domain, C3HC4 (zinc finger)"/>
    <property type="match status" value="1"/>
</dbReference>
<dbReference type="Proteomes" id="UP000823405">
    <property type="component" value="Unassembled WGS sequence"/>
</dbReference>
<evidence type="ECO:0000313" key="9">
    <source>
        <dbReference type="EMBL" id="KAG0288515.1"/>
    </source>
</evidence>
<feature type="region of interest" description="Disordered" evidence="7">
    <location>
        <begin position="201"/>
        <end position="229"/>
    </location>
</feature>
<feature type="non-terminal residue" evidence="9">
    <location>
        <position position="1"/>
    </location>
</feature>
<feature type="region of interest" description="Disordered" evidence="7">
    <location>
        <begin position="493"/>
        <end position="542"/>
    </location>
</feature>
<evidence type="ECO:0000256" key="2">
    <source>
        <dbReference type="ARBA" id="ARBA00022723"/>
    </source>
</evidence>
<evidence type="ECO:0000313" key="10">
    <source>
        <dbReference type="Proteomes" id="UP000823405"/>
    </source>
</evidence>
<dbReference type="InterPro" id="IPR011011">
    <property type="entry name" value="Znf_FYVE_PHD"/>
</dbReference>
<evidence type="ECO:0000256" key="3">
    <source>
        <dbReference type="ARBA" id="ARBA00022771"/>
    </source>
</evidence>